<evidence type="ECO:0000256" key="6">
    <source>
        <dbReference type="ARBA" id="ARBA00011447"/>
    </source>
</evidence>
<evidence type="ECO:0000256" key="1">
    <source>
        <dbReference type="ARBA" id="ARBA00001274"/>
    </source>
</evidence>
<dbReference type="PROSITE" id="PS00165">
    <property type="entry name" value="DEHYDRATASE_SER_THR"/>
    <property type="match status" value="1"/>
</dbReference>
<evidence type="ECO:0000256" key="5">
    <source>
        <dbReference type="ARBA" id="ARBA00010869"/>
    </source>
</evidence>
<keyword evidence="10" id="KW-0028">Amino-acid biosynthesis</keyword>
<dbReference type="Pfam" id="PF13291">
    <property type="entry name" value="ACT_4"/>
    <property type="match status" value="1"/>
</dbReference>
<comment type="pathway">
    <text evidence="3">Amino-acid biosynthesis; L-isoleucine biosynthesis; 2-oxobutanoate from L-threonine: step 1/1.</text>
</comment>
<evidence type="ECO:0000256" key="10">
    <source>
        <dbReference type="ARBA" id="ARBA00022624"/>
    </source>
</evidence>
<keyword evidence="17" id="KW-1185">Reference proteome</keyword>
<evidence type="ECO:0000313" key="16">
    <source>
        <dbReference type="EMBL" id="MDF9407058.1"/>
    </source>
</evidence>
<evidence type="ECO:0000256" key="13">
    <source>
        <dbReference type="ARBA" id="ARBA00025527"/>
    </source>
</evidence>
<evidence type="ECO:0000256" key="9">
    <source>
        <dbReference type="ARBA" id="ARBA00022533"/>
    </source>
</evidence>
<dbReference type="PANTHER" id="PTHR48078:SF6">
    <property type="entry name" value="L-THREONINE DEHYDRATASE CATABOLIC TDCB"/>
    <property type="match status" value="1"/>
</dbReference>
<dbReference type="Proteomes" id="UP001154312">
    <property type="component" value="Unassembled WGS sequence"/>
</dbReference>
<name>A0A9X4H468_9FIRM</name>
<dbReference type="PROSITE" id="PS51671">
    <property type="entry name" value="ACT"/>
    <property type="match status" value="1"/>
</dbReference>
<dbReference type="GO" id="GO:0009097">
    <property type="term" value="P:isoleucine biosynthetic process"/>
    <property type="evidence" value="ECO:0007669"/>
    <property type="project" value="UniProtKB-KW"/>
</dbReference>
<dbReference type="Pfam" id="PF00291">
    <property type="entry name" value="PALP"/>
    <property type="match status" value="1"/>
</dbReference>
<organism evidence="16 17">
    <name type="scientific">Pelotomaculum isophthalicicum JI</name>
    <dbReference type="NCBI Taxonomy" id="947010"/>
    <lineage>
        <taxon>Bacteria</taxon>
        <taxon>Bacillati</taxon>
        <taxon>Bacillota</taxon>
        <taxon>Clostridia</taxon>
        <taxon>Eubacteriales</taxon>
        <taxon>Desulfotomaculaceae</taxon>
        <taxon>Pelotomaculum</taxon>
    </lineage>
</organism>
<comment type="subunit">
    <text evidence="6">In the native structure, TdcB is in a dimeric form, whereas in the TdcB-AMP complex, it exists in a tetrameric form (dimer of dimers).</text>
</comment>
<dbReference type="FunFam" id="3.40.50.1100:FF:000007">
    <property type="entry name" value="L-threonine dehydratase catabolic TdcB"/>
    <property type="match status" value="1"/>
</dbReference>
<dbReference type="EC" id="4.3.1.19" evidence="7"/>
<evidence type="ECO:0000313" key="17">
    <source>
        <dbReference type="Proteomes" id="UP001154312"/>
    </source>
</evidence>
<dbReference type="GO" id="GO:0006567">
    <property type="term" value="P:L-threonine catabolic process"/>
    <property type="evidence" value="ECO:0007669"/>
    <property type="project" value="InterPro"/>
</dbReference>
<proteinExistence type="inferred from homology"/>
<dbReference type="InterPro" id="IPR005789">
    <property type="entry name" value="Thr_deHydtase_catblc"/>
</dbReference>
<dbReference type="CDD" id="cd01562">
    <property type="entry name" value="Thr-dehyd"/>
    <property type="match status" value="1"/>
</dbReference>
<dbReference type="InterPro" id="IPR001926">
    <property type="entry name" value="TrpB-like_PALP"/>
</dbReference>
<evidence type="ECO:0000256" key="12">
    <source>
        <dbReference type="ARBA" id="ARBA00023239"/>
    </source>
</evidence>
<evidence type="ECO:0000256" key="7">
    <source>
        <dbReference type="ARBA" id="ARBA00012096"/>
    </source>
</evidence>
<dbReference type="PANTHER" id="PTHR48078">
    <property type="entry name" value="THREONINE DEHYDRATASE, MITOCHONDRIAL-RELATED"/>
    <property type="match status" value="1"/>
</dbReference>
<dbReference type="GO" id="GO:0004794">
    <property type="term" value="F:threonine deaminase activity"/>
    <property type="evidence" value="ECO:0007669"/>
    <property type="project" value="UniProtKB-EC"/>
</dbReference>
<dbReference type="RefSeq" id="WP_277442224.1">
    <property type="nucleotide sequence ID" value="NZ_JAKOAV010000002.1"/>
</dbReference>
<keyword evidence="10" id="KW-0100">Branched-chain amino acid biosynthesis</keyword>
<gene>
    <name evidence="16" type="primary">ilvA</name>
    <name evidence="16" type="ORF">L7E55_01585</name>
</gene>
<keyword evidence="11" id="KW-0663">Pyridoxal phosphate</keyword>
<comment type="similarity">
    <text evidence="5">Belongs to the serine/threonine dehydratase family.</text>
</comment>
<keyword evidence="12 16" id="KW-0456">Lyase</keyword>
<accession>A0A9X4H468</accession>
<evidence type="ECO:0000256" key="4">
    <source>
        <dbReference type="ARBA" id="ARBA00004958"/>
    </source>
</evidence>
<comment type="caution">
    <text evidence="16">The sequence shown here is derived from an EMBL/GenBank/DDBJ whole genome shotgun (WGS) entry which is preliminary data.</text>
</comment>
<feature type="domain" description="ACT" evidence="15">
    <location>
        <begin position="331"/>
        <end position="403"/>
    </location>
</feature>
<keyword evidence="10" id="KW-0412">Isoleucine biosynthesis</keyword>
<protein>
    <recommendedName>
        <fullName evidence="8">L-threonine dehydratase catabolic TdcB</fullName>
        <ecNumber evidence="7">4.3.1.19</ecNumber>
    </recommendedName>
    <alternativeName>
        <fullName evidence="14">Threonine deaminase</fullName>
    </alternativeName>
</protein>
<dbReference type="Gene3D" id="3.40.50.1100">
    <property type="match status" value="2"/>
</dbReference>
<dbReference type="NCBIfam" id="TIGR01127">
    <property type="entry name" value="ilvA_1Cterm"/>
    <property type="match status" value="1"/>
</dbReference>
<evidence type="ECO:0000259" key="15">
    <source>
        <dbReference type="PROSITE" id="PS51671"/>
    </source>
</evidence>
<comment type="pathway">
    <text evidence="4">Amino-acid degradation; L-threonine degradation via propanoate pathway; propanoate from L-threonine: step 1/4.</text>
</comment>
<evidence type="ECO:0000256" key="3">
    <source>
        <dbReference type="ARBA" id="ARBA00004810"/>
    </source>
</evidence>
<dbReference type="InterPro" id="IPR050147">
    <property type="entry name" value="Ser/Thr_Dehydratase"/>
</dbReference>
<dbReference type="CDD" id="cd04886">
    <property type="entry name" value="ACT_ThrD-II-like"/>
    <property type="match status" value="1"/>
</dbReference>
<sequence length="406" mass="43004">MAADRLTMEKIYLARDRLVGIARRTPLDYSTTFSKVTGNSVYLKLENMQKTGSFKIRGAYNKVMSLGGEDRDLGVIAASAGNHAQGVAYAAAMAGIRCTVVMPAGAPISKVMATQGYGAEVVLAGGGYDEAYQMARKLQSKSGAVFVHGFNDLDVVAGQATIALELLEELPDVEAVLVPVGGGGLLAGIAFALKEIKPSVRVIGVQAEGAPSMYCSYIEGGLRKVRGAGTFADGIAVREPGDITFALIKQCVDEFVIVDDEEIASAILMLLERSKIVVEGAGAVGLAALIHNKTTLENVKTAVVLSGGNIDVNTLSIIIERGLAKTGRYVRLRTIVTDRPGSLLKLLSVVAEAGANVISVTHDRIKQEIPLKQAEVELTLETRNKEHIEQVIACLTTAGYVPEIFS</sequence>
<evidence type="ECO:0000256" key="8">
    <source>
        <dbReference type="ARBA" id="ARBA00022248"/>
    </source>
</evidence>
<dbReference type="InterPro" id="IPR000634">
    <property type="entry name" value="Ser/Thr_deHydtase_PyrdxlP-BS"/>
</dbReference>
<dbReference type="SUPFAM" id="SSF53686">
    <property type="entry name" value="Tryptophan synthase beta subunit-like PLP-dependent enzymes"/>
    <property type="match status" value="1"/>
</dbReference>
<dbReference type="InterPro" id="IPR045865">
    <property type="entry name" value="ACT-like_dom_sf"/>
</dbReference>
<evidence type="ECO:0000256" key="2">
    <source>
        <dbReference type="ARBA" id="ARBA00001933"/>
    </source>
</evidence>
<comment type="catalytic activity">
    <reaction evidence="1">
        <text>L-threonine = 2-oxobutanoate + NH4(+)</text>
        <dbReference type="Rhea" id="RHEA:22108"/>
        <dbReference type="ChEBI" id="CHEBI:16763"/>
        <dbReference type="ChEBI" id="CHEBI:28938"/>
        <dbReference type="ChEBI" id="CHEBI:57926"/>
        <dbReference type="EC" id="4.3.1.19"/>
    </reaction>
</comment>
<dbReference type="EMBL" id="JAKOAV010000002">
    <property type="protein sequence ID" value="MDF9407058.1"/>
    <property type="molecule type" value="Genomic_DNA"/>
</dbReference>
<dbReference type="InterPro" id="IPR002912">
    <property type="entry name" value="ACT_dom"/>
</dbReference>
<dbReference type="InterPro" id="IPR036052">
    <property type="entry name" value="TrpB-like_PALP_sf"/>
</dbReference>
<dbReference type="InterPro" id="IPR044561">
    <property type="entry name" value="ACT_ThrD-II-like"/>
</dbReference>
<comment type="function">
    <text evidence="13">Catalyzes the anaerobic formation of alpha-ketobutyrate and ammonia from threonine in a two-step reaction. The first step involved a dehydration of threonine and a production of enamine intermediates (aminocrotonate), which tautomerizes to its imine form (iminobutyrate). Both intermediates are unstable and short-lived. The second step is the nonenzymatic hydrolysis of the enamine/imine intermediates to form 2-ketobutyrate and free ammonia. In the low water environment of the cell, the second step is accelerated by RidA.</text>
</comment>
<keyword evidence="9" id="KW-0021">Allosteric enzyme</keyword>
<comment type="cofactor">
    <cofactor evidence="2">
        <name>pyridoxal 5'-phosphate</name>
        <dbReference type="ChEBI" id="CHEBI:597326"/>
    </cofactor>
</comment>
<dbReference type="Gene3D" id="3.30.70.260">
    <property type="match status" value="1"/>
</dbReference>
<dbReference type="GO" id="GO:0003941">
    <property type="term" value="F:L-serine ammonia-lyase activity"/>
    <property type="evidence" value="ECO:0007669"/>
    <property type="project" value="TreeGrafter"/>
</dbReference>
<reference evidence="16" key="1">
    <citation type="submission" date="2022-02" db="EMBL/GenBank/DDBJ databases">
        <authorList>
            <person name="Leng L."/>
        </authorList>
    </citation>
    <scope>NUCLEOTIDE SEQUENCE</scope>
    <source>
        <strain evidence="16">JI</strain>
    </source>
</reference>
<dbReference type="GO" id="GO:0030170">
    <property type="term" value="F:pyridoxal phosphate binding"/>
    <property type="evidence" value="ECO:0007669"/>
    <property type="project" value="InterPro"/>
</dbReference>
<evidence type="ECO:0000256" key="11">
    <source>
        <dbReference type="ARBA" id="ARBA00022898"/>
    </source>
</evidence>
<dbReference type="GO" id="GO:0006565">
    <property type="term" value="P:L-serine catabolic process"/>
    <property type="evidence" value="ECO:0007669"/>
    <property type="project" value="TreeGrafter"/>
</dbReference>
<dbReference type="SUPFAM" id="SSF55021">
    <property type="entry name" value="ACT-like"/>
    <property type="match status" value="1"/>
</dbReference>
<evidence type="ECO:0000256" key="14">
    <source>
        <dbReference type="ARBA" id="ARBA00031427"/>
    </source>
</evidence>
<dbReference type="AlphaFoldDB" id="A0A9X4H468"/>